<feature type="transmembrane region" description="Helical" evidence="8">
    <location>
        <begin position="79"/>
        <end position="96"/>
    </location>
</feature>
<proteinExistence type="predicted"/>
<dbReference type="GO" id="GO:0045436">
    <property type="term" value="F:lycopene beta cyclase activity"/>
    <property type="evidence" value="ECO:0007669"/>
    <property type="project" value="UniProtKB-ARBA"/>
</dbReference>
<keyword evidence="7" id="KW-0413">Isomerase</keyword>
<evidence type="ECO:0000256" key="8">
    <source>
        <dbReference type="SAM" id="Phobius"/>
    </source>
</evidence>
<dbReference type="InterPro" id="IPR017825">
    <property type="entry name" value="Lycopene_cyclase_dom"/>
</dbReference>
<dbReference type="GO" id="GO:0016117">
    <property type="term" value="P:carotenoid biosynthetic process"/>
    <property type="evidence" value="ECO:0007669"/>
    <property type="project" value="UniProtKB-KW"/>
</dbReference>
<dbReference type="RefSeq" id="WP_194501528.1">
    <property type="nucleotide sequence ID" value="NZ_JADIVZ010000001.1"/>
</dbReference>
<organism evidence="10 11">
    <name type="scientific">Nocardioides acrostichi</name>
    <dbReference type="NCBI Taxonomy" id="2784339"/>
    <lineage>
        <taxon>Bacteria</taxon>
        <taxon>Bacillati</taxon>
        <taxon>Actinomycetota</taxon>
        <taxon>Actinomycetes</taxon>
        <taxon>Propionibacteriales</taxon>
        <taxon>Nocardioidaceae</taxon>
        <taxon>Nocardioides</taxon>
    </lineage>
</organism>
<accession>A0A930UXW2</accession>
<evidence type="ECO:0000256" key="4">
    <source>
        <dbReference type="ARBA" id="ARBA00022746"/>
    </source>
</evidence>
<keyword evidence="6 8" id="KW-0472">Membrane</keyword>
<keyword evidence="5 8" id="KW-1133">Transmembrane helix</keyword>
<comment type="subcellular location">
    <subcellularLocation>
        <location evidence="1">Membrane</location>
        <topology evidence="1">Multi-pass membrane protein</topology>
    </subcellularLocation>
</comment>
<dbReference type="Proteomes" id="UP000656804">
    <property type="component" value="Unassembled WGS sequence"/>
</dbReference>
<evidence type="ECO:0000256" key="5">
    <source>
        <dbReference type="ARBA" id="ARBA00022989"/>
    </source>
</evidence>
<dbReference type="GO" id="GO:0016872">
    <property type="term" value="F:intramolecular lyase activity"/>
    <property type="evidence" value="ECO:0007669"/>
    <property type="project" value="InterPro"/>
</dbReference>
<comment type="caution">
    <text evidence="10">The sequence shown here is derived from an EMBL/GenBank/DDBJ whole genome shotgun (WGS) entry which is preliminary data.</text>
</comment>
<dbReference type="EMBL" id="JADIVZ010000001">
    <property type="protein sequence ID" value="MBF4160276.1"/>
    <property type="molecule type" value="Genomic_DNA"/>
</dbReference>
<evidence type="ECO:0000256" key="1">
    <source>
        <dbReference type="ARBA" id="ARBA00004141"/>
    </source>
</evidence>
<feature type="transmembrane region" description="Helical" evidence="8">
    <location>
        <begin position="29"/>
        <end position="46"/>
    </location>
</feature>
<keyword evidence="3 8" id="KW-0812">Transmembrane</keyword>
<evidence type="ECO:0000256" key="2">
    <source>
        <dbReference type="ARBA" id="ARBA00004829"/>
    </source>
</evidence>
<dbReference type="NCBIfam" id="TIGR03462">
    <property type="entry name" value="CarR_dom_SF"/>
    <property type="match status" value="1"/>
</dbReference>
<dbReference type="AlphaFoldDB" id="A0A930UXW2"/>
<evidence type="ECO:0000256" key="6">
    <source>
        <dbReference type="ARBA" id="ARBA00023136"/>
    </source>
</evidence>
<keyword evidence="4" id="KW-0125">Carotenoid biosynthesis</keyword>
<dbReference type="GO" id="GO:0016020">
    <property type="term" value="C:membrane"/>
    <property type="evidence" value="ECO:0007669"/>
    <property type="project" value="UniProtKB-SubCell"/>
</dbReference>
<evidence type="ECO:0000259" key="9">
    <source>
        <dbReference type="Pfam" id="PF18916"/>
    </source>
</evidence>
<gene>
    <name evidence="10" type="ORF">ISG29_01140</name>
</gene>
<evidence type="ECO:0000313" key="11">
    <source>
        <dbReference type="Proteomes" id="UP000656804"/>
    </source>
</evidence>
<name>A0A930UXW2_9ACTN</name>
<protein>
    <submittedName>
        <fullName evidence="10">Lycopene cyclase domain-containing protein</fullName>
    </submittedName>
</protein>
<keyword evidence="11" id="KW-1185">Reference proteome</keyword>
<feature type="transmembrane region" description="Helical" evidence="8">
    <location>
        <begin position="6"/>
        <end position="22"/>
    </location>
</feature>
<sequence length="105" mass="11919">MVYTLTAVLSVVVVLTVELLWLRTGVLRTARFWLAMIIVLAFQVPVDGWLTKLSHPVVRYAPADMTGWRFPWDIPVEDFAFGFGMVTLTILVWVRLGRRAGEDPS</sequence>
<comment type="pathway">
    <text evidence="2">Carotenoid biosynthesis.</text>
</comment>
<feature type="domain" description="Lycopene cyclase" evidence="9">
    <location>
        <begin position="2"/>
        <end position="92"/>
    </location>
</feature>
<reference evidence="10" key="1">
    <citation type="submission" date="2020-11" db="EMBL/GenBank/DDBJ databases">
        <title>Nocardioides sp. CBS4Y-1, whole genome shotgun sequence.</title>
        <authorList>
            <person name="Tuo L."/>
        </authorList>
    </citation>
    <scope>NUCLEOTIDE SEQUENCE</scope>
    <source>
        <strain evidence="10">CBS4Y-1</strain>
    </source>
</reference>
<evidence type="ECO:0000256" key="3">
    <source>
        <dbReference type="ARBA" id="ARBA00022692"/>
    </source>
</evidence>
<evidence type="ECO:0000256" key="7">
    <source>
        <dbReference type="ARBA" id="ARBA00023235"/>
    </source>
</evidence>
<dbReference type="Pfam" id="PF18916">
    <property type="entry name" value="Lycopene_cyc"/>
    <property type="match status" value="1"/>
</dbReference>
<evidence type="ECO:0000313" key="10">
    <source>
        <dbReference type="EMBL" id="MBF4160276.1"/>
    </source>
</evidence>